<protein>
    <submittedName>
        <fullName evidence="9">Predicted arabinose efflux permease, MFS family</fullName>
    </submittedName>
</protein>
<feature type="transmembrane region" description="Helical" evidence="7">
    <location>
        <begin position="360"/>
        <end position="380"/>
    </location>
</feature>
<keyword evidence="5 7" id="KW-1133">Transmembrane helix</keyword>
<feature type="transmembrane region" description="Helical" evidence="7">
    <location>
        <begin position="258"/>
        <end position="281"/>
    </location>
</feature>
<evidence type="ECO:0000256" key="6">
    <source>
        <dbReference type="ARBA" id="ARBA00023136"/>
    </source>
</evidence>
<dbReference type="GO" id="GO:0005886">
    <property type="term" value="C:plasma membrane"/>
    <property type="evidence" value="ECO:0007669"/>
    <property type="project" value="UniProtKB-SubCell"/>
</dbReference>
<evidence type="ECO:0000256" key="5">
    <source>
        <dbReference type="ARBA" id="ARBA00022989"/>
    </source>
</evidence>
<feature type="domain" description="Major facilitator superfamily (MFS) profile" evidence="8">
    <location>
        <begin position="226"/>
        <end position="413"/>
    </location>
</feature>
<dbReference type="Proteomes" id="UP000198582">
    <property type="component" value="Unassembled WGS sequence"/>
</dbReference>
<evidence type="ECO:0000313" key="10">
    <source>
        <dbReference type="Proteomes" id="UP000198582"/>
    </source>
</evidence>
<feature type="transmembrane region" description="Helical" evidence="7">
    <location>
        <begin position="386"/>
        <end position="405"/>
    </location>
</feature>
<dbReference type="PANTHER" id="PTHR23513:SF6">
    <property type="entry name" value="MAJOR FACILITATOR SUPERFAMILY ASSOCIATED DOMAIN-CONTAINING PROTEIN"/>
    <property type="match status" value="1"/>
</dbReference>
<name>A0A1H8YC94_9PSEU</name>
<accession>A0A1H8YC94</accession>
<keyword evidence="6 7" id="KW-0472">Membrane</keyword>
<proteinExistence type="predicted"/>
<keyword evidence="4 7" id="KW-0812">Transmembrane</keyword>
<dbReference type="SUPFAM" id="SSF103473">
    <property type="entry name" value="MFS general substrate transporter"/>
    <property type="match status" value="1"/>
</dbReference>
<dbReference type="PROSITE" id="PS50850">
    <property type="entry name" value="MFS"/>
    <property type="match status" value="1"/>
</dbReference>
<evidence type="ECO:0000256" key="7">
    <source>
        <dbReference type="SAM" id="Phobius"/>
    </source>
</evidence>
<dbReference type="CDD" id="cd06173">
    <property type="entry name" value="MFS_MefA_like"/>
    <property type="match status" value="1"/>
</dbReference>
<feature type="transmembrane region" description="Helical" evidence="7">
    <location>
        <begin position="172"/>
        <end position="193"/>
    </location>
</feature>
<evidence type="ECO:0000256" key="4">
    <source>
        <dbReference type="ARBA" id="ARBA00022692"/>
    </source>
</evidence>
<organism evidence="9 10">
    <name type="scientific">Amycolatopsis saalfeldensis</name>
    <dbReference type="NCBI Taxonomy" id="394193"/>
    <lineage>
        <taxon>Bacteria</taxon>
        <taxon>Bacillati</taxon>
        <taxon>Actinomycetota</taxon>
        <taxon>Actinomycetes</taxon>
        <taxon>Pseudonocardiales</taxon>
        <taxon>Pseudonocardiaceae</taxon>
        <taxon>Amycolatopsis</taxon>
    </lineage>
</organism>
<dbReference type="RefSeq" id="WP_245787522.1">
    <property type="nucleotide sequence ID" value="NZ_FOEF01000013.1"/>
</dbReference>
<feature type="transmembrane region" description="Helical" evidence="7">
    <location>
        <begin position="56"/>
        <end position="74"/>
    </location>
</feature>
<keyword evidence="10" id="KW-1185">Reference proteome</keyword>
<evidence type="ECO:0000259" key="8">
    <source>
        <dbReference type="PROSITE" id="PS50850"/>
    </source>
</evidence>
<feature type="transmembrane region" description="Helical" evidence="7">
    <location>
        <begin position="293"/>
        <end position="311"/>
    </location>
</feature>
<dbReference type="AlphaFoldDB" id="A0A1H8YC94"/>
<gene>
    <name evidence="9" type="ORF">SAMN04489732_113251</name>
</gene>
<evidence type="ECO:0000256" key="2">
    <source>
        <dbReference type="ARBA" id="ARBA00022448"/>
    </source>
</evidence>
<dbReference type="InterPro" id="IPR010290">
    <property type="entry name" value="TM_effector"/>
</dbReference>
<dbReference type="Gene3D" id="1.20.1250.20">
    <property type="entry name" value="MFS general substrate transporter like domains"/>
    <property type="match status" value="1"/>
</dbReference>
<dbReference type="EMBL" id="FOEF01000013">
    <property type="protein sequence ID" value="SEP49884.1"/>
    <property type="molecule type" value="Genomic_DNA"/>
</dbReference>
<feature type="transmembrane region" description="Helical" evidence="7">
    <location>
        <begin position="226"/>
        <end position="252"/>
    </location>
</feature>
<comment type="subcellular location">
    <subcellularLocation>
        <location evidence="1">Cell membrane</location>
        <topology evidence="1">Multi-pass membrane protein</topology>
    </subcellularLocation>
</comment>
<feature type="transmembrane region" description="Helical" evidence="7">
    <location>
        <begin position="317"/>
        <end position="339"/>
    </location>
</feature>
<dbReference type="PANTHER" id="PTHR23513">
    <property type="entry name" value="INTEGRAL MEMBRANE EFFLUX PROTEIN-RELATED"/>
    <property type="match status" value="1"/>
</dbReference>
<evidence type="ECO:0000256" key="3">
    <source>
        <dbReference type="ARBA" id="ARBA00022475"/>
    </source>
</evidence>
<evidence type="ECO:0000256" key="1">
    <source>
        <dbReference type="ARBA" id="ARBA00004651"/>
    </source>
</evidence>
<dbReference type="Pfam" id="PF05977">
    <property type="entry name" value="MFS_3"/>
    <property type="match status" value="1"/>
</dbReference>
<dbReference type="STRING" id="394193.SAMN04489732_113251"/>
<dbReference type="InterPro" id="IPR036259">
    <property type="entry name" value="MFS_trans_sf"/>
</dbReference>
<dbReference type="InterPro" id="IPR020846">
    <property type="entry name" value="MFS_dom"/>
</dbReference>
<keyword evidence="2" id="KW-0813">Transport</keyword>
<evidence type="ECO:0000313" key="9">
    <source>
        <dbReference type="EMBL" id="SEP49884.1"/>
    </source>
</evidence>
<sequence length="413" mass="43227">MAEHGVAAKGGVLRVPDFRRLWLADALSQVGSRIDFLAVPLLAATTLSASVLEVSLLRTFATLPFLLLGLQVGAWCDRMRHRPVLIAADLGRAVLFGSIPVAALFGVLTLGQLFTVVLLAGVLGVFFNVAHQTYVPHLVEPALLPDANARLQTNMSVAAVTGPGIGGVVVQFAGSAGAMAVDALSYLWSALWLRRIRTPDVRQEPAERHLRREIAEGLKAVAGNRILLAITVHGAVSSLFQSMQMAISVVFLSREVGLSPGAIGLLSSTTLTGAILAGFTARRLGERFGGARVLLASTVLYGGSLPLFGLTEPGWGLLWYFAAGFGSGFGIITMNVFCVSFRQAVTPRRLLGRVGSVSQTLIFGVAPVGSLIGGLVAEAAGMRTTLLVAGAGALAASAILLASPLRKHRDLPV</sequence>
<feature type="transmembrane region" description="Helical" evidence="7">
    <location>
        <begin position="94"/>
        <end position="127"/>
    </location>
</feature>
<dbReference type="GO" id="GO:0022857">
    <property type="term" value="F:transmembrane transporter activity"/>
    <property type="evidence" value="ECO:0007669"/>
    <property type="project" value="InterPro"/>
</dbReference>
<keyword evidence="3" id="KW-1003">Cell membrane</keyword>
<reference evidence="9 10" key="1">
    <citation type="submission" date="2016-10" db="EMBL/GenBank/DDBJ databases">
        <authorList>
            <person name="de Groot N.N."/>
        </authorList>
    </citation>
    <scope>NUCLEOTIDE SEQUENCE [LARGE SCALE GENOMIC DNA]</scope>
    <source>
        <strain evidence="9 10">DSM 44993</strain>
    </source>
</reference>